<reference evidence="3" key="1">
    <citation type="submission" date="2014-03" db="EMBL/GenBank/DDBJ databases">
        <authorList>
            <person name="Aksoy S."/>
            <person name="Warren W."/>
            <person name="Wilson R.K."/>
        </authorList>
    </citation>
    <scope>NUCLEOTIDE SEQUENCE [LARGE SCALE GENOMIC DNA]</scope>
    <source>
        <strain evidence="3">IAEA</strain>
    </source>
</reference>
<keyword evidence="3" id="KW-1185">Reference proteome</keyword>
<name>A0A1A9WHU1_9MUSC</name>
<evidence type="ECO:0000313" key="2">
    <source>
        <dbReference type="EnsemblMetazoa" id="GBRI020328-PA"/>
    </source>
</evidence>
<dbReference type="AlphaFoldDB" id="A0A1A9WHU1"/>
<dbReference type="VEuPathDB" id="VectorBase:GBRI020328"/>
<protein>
    <submittedName>
        <fullName evidence="2">Uncharacterized protein</fullName>
    </submittedName>
</protein>
<evidence type="ECO:0000256" key="1">
    <source>
        <dbReference type="SAM" id="Phobius"/>
    </source>
</evidence>
<keyword evidence="1" id="KW-0812">Transmembrane</keyword>
<sequence>MICAGSTSTSSSSSSMNLIVLSNFFVRFISSGGEEIKAKFGGDIMGVNFVLVIEVVVVVVVVVLVLVLLLFPISLFMLPPSELENELLRISIGFCAFTEIISLTVELMDGVSIICNDHCRSSTNALTRFNKASSRTRAASLTSRTTSVIIPGVYAPRYT</sequence>
<reference evidence="2" key="2">
    <citation type="submission" date="2020-05" db="UniProtKB">
        <authorList>
            <consortium name="EnsemblMetazoa"/>
        </authorList>
    </citation>
    <scope>IDENTIFICATION</scope>
    <source>
        <strain evidence="2">IAEA</strain>
    </source>
</reference>
<organism evidence="2 3">
    <name type="scientific">Glossina brevipalpis</name>
    <dbReference type="NCBI Taxonomy" id="37001"/>
    <lineage>
        <taxon>Eukaryota</taxon>
        <taxon>Metazoa</taxon>
        <taxon>Ecdysozoa</taxon>
        <taxon>Arthropoda</taxon>
        <taxon>Hexapoda</taxon>
        <taxon>Insecta</taxon>
        <taxon>Pterygota</taxon>
        <taxon>Neoptera</taxon>
        <taxon>Endopterygota</taxon>
        <taxon>Diptera</taxon>
        <taxon>Brachycera</taxon>
        <taxon>Muscomorpha</taxon>
        <taxon>Hippoboscoidea</taxon>
        <taxon>Glossinidae</taxon>
        <taxon>Glossina</taxon>
    </lineage>
</organism>
<dbReference type="Proteomes" id="UP000091820">
    <property type="component" value="Unassembled WGS sequence"/>
</dbReference>
<evidence type="ECO:0000313" key="3">
    <source>
        <dbReference type="Proteomes" id="UP000091820"/>
    </source>
</evidence>
<dbReference type="EnsemblMetazoa" id="GBRI020328-RA">
    <property type="protein sequence ID" value="GBRI020328-PA"/>
    <property type="gene ID" value="GBRI020328"/>
</dbReference>
<feature type="transmembrane region" description="Helical" evidence="1">
    <location>
        <begin position="49"/>
        <end position="75"/>
    </location>
</feature>
<proteinExistence type="predicted"/>
<keyword evidence="1" id="KW-0472">Membrane</keyword>
<keyword evidence="1" id="KW-1133">Transmembrane helix</keyword>
<accession>A0A1A9WHU1</accession>